<comment type="caution">
    <text evidence="1">The sequence shown here is derived from an EMBL/GenBank/DDBJ whole genome shotgun (WGS) entry which is preliminary data.</text>
</comment>
<keyword evidence="2" id="KW-1185">Reference proteome</keyword>
<protein>
    <submittedName>
        <fullName evidence="1">Uncharacterized protein</fullName>
    </submittedName>
</protein>
<proteinExistence type="predicted"/>
<dbReference type="Proteomes" id="UP001066276">
    <property type="component" value="Chromosome 10"/>
</dbReference>
<accession>A0AAV7M2H7</accession>
<reference evidence="1" key="1">
    <citation type="journal article" date="2022" name="bioRxiv">
        <title>Sequencing and chromosome-scale assembly of the giantPleurodeles waltlgenome.</title>
        <authorList>
            <person name="Brown T."/>
            <person name="Elewa A."/>
            <person name="Iarovenko S."/>
            <person name="Subramanian E."/>
            <person name="Araus A.J."/>
            <person name="Petzold A."/>
            <person name="Susuki M."/>
            <person name="Suzuki K.-i.T."/>
            <person name="Hayashi T."/>
            <person name="Toyoda A."/>
            <person name="Oliveira C."/>
            <person name="Osipova E."/>
            <person name="Leigh N.D."/>
            <person name="Simon A."/>
            <person name="Yun M.H."/>
        </authorList>
    </citation>
    <scope>NUCLEOTIDE SEQUENCE</scope>
    <source>
        <strain evidence="1">20211129_DDA</strain>
        <tissue evidence="1">Liver</tissue>
    </source>
</reference>
<dbReference type="AlphaFoldDB" id="A0AAV7M2H7"/>
<evidence type="ECO:0000313" key="1">
    <source>
        <dbReference type="EMBL" id="KAJ1097329.1"/>
    </source>
</evidence>
<name>A0AAV7M2H7_PLEWA</name>
<evidence type="ECO:0000313" key="2">
    <source>
        <dbReference type="Proteomes" id="UP001066276"/>
    </source>
</evidence>
<gene>
    <name evidence="1" type="ORF">NDU88_002453</name>
</gene>
<dbReference type="EMBL" id="JANPWB010000014">
    <property type="protein sequence ID" value="KAJ1097329.1"/>
    <property type="molecule type" value="Genomic_DNA"/>
</dbReference>
<organism evidence="1 2">
    <name type="scientific">Pleurodeles waltl</name>
    <name type="common">Iberian ribbed newt</name>
    <dbReference type="NCBI Taxonomy" id="8319"/>
    <lineage>
        <taxon>Eukaryota</taxon>
        <taxon>Metazoa</taxon>
        <taxon>Chordata</taxon>
        <taxon>Craniata</taxon>
        <taxon>Vertebrata</taxon>
        <taxon>Euteleostomi</taxon>
        <taxon>Amphibia</taxon>
        <taxon>Batrachia</taxon>
        <taxon>Caudata</taxon>
        <taxon>Salamandroidea</taxon>
        <taxon>Salamandridae</taxon>
        <taxon>Pleurodelinae</taxon>
        <taxon>Pleurodeles</taxon>
    </lineage>
</organism>
<sequence length="69" mass="7421">METRRVGKRSLECSAGGMCLCSGVVRAWICACSVCPQILCGILDDQVKMMQDVPGRAPLELTALSLTTF</sequence>